<gene>
    <name evidence="2" type="ORF">NDU88_000905</name>
</gene>
<reference evidence="2" key="1">
    <citation type="journal article" date="2022" name="bioRxiv">
        <title>Sequencing and chromosome-scale assembly of the giantPleurodeles waltlgenome.</title>
        <authorList>
            <person name="Brown T."/>
            <person name="Elewa A."/>
            <person name="Iarovenko S."/>
            <person name="Subramanian E."/>
            <person name="Araus A.J."/>
            <person name="Petzold A."/>
            <person name="Susuki M."/>
            <person name="Suzuki K.-i.T."/>
            <person name="Hayashi T."/>
            <person name="Toyoda A."/>
            <person name="Oliveira C."/>
            <person name="Osipova E."/>
            <person name="Leigh N.D."/>
            <person name="Simon A."/>
            <person name="Yun M.H."/>
        </authorList>
    </citation>
    <scope>NUCLEOTIDE SEQUENCE</scope>
    <source>
        <strain evidence="2">20211129_DDA</strain>
        <tissue evidence="2">Liver</tissue>
    </source>
</reference>
<comment type="caution">
    <text evidence="2">The sequence shown here is derived from an EMBL/GenBank/DDBJ whole genome shotgun (WGS) entry which is preliminary data.</text>
</comment>
<organism evidence="2 3">
    <name type="scientific">Pleurodeles waltl</name>
    <name type="common">Iberian ribbed newt</name>
    <dbReference type="NCBI Taxonomy" id="8319"/>
    <lineage>
        <taxon>Eukaryota</taxon>
        <taxon>Metazoa</taxon>
        <taxon>Chordata</taxon>
        <taxon>Craniata</taxon>
        <taxon>Vertebrata</taxon>
        <taxon>Euteleostomi</taxon>
        <taxon>Amphibia</taxon>
        <taxon>Batrachia</taxon>
        <taxon>Caudata</taxon>
        <taxon>Salamandroidea</taxon>
        <taxon>Salamandridae</taxon>
        <taxon>Pleurodelinae</taxon>
        <taxon>Pleurodeles</taxon>
    </lineage>
</organism>
<evidence type="ECO:0000313" key="2">
    <source>
        <dbReference type="EMBL" id="KAJ1095749.1"/>
    </source>
</evidence>
<accession>A0AAV7LZG4</accession>
<evidence type="ECO:0000256" key="1">
    <source>
        <dbReference type="SAM" id="MobiDB-lite"/>
    </source>
</evidence>
<dbReference type="AlphaFoldDB" id="A0AAV7LZG4"/>
<feature type="region of interest" description="Disordered" evidence="1">
    <location>
        <begin position="1"/>
        <end position="22"/>
    </location>
</feature>
<keyword evidence="3" id="KW-1185">Reference proteome</keyword>
<evidence type="ECO:0000313" key="3">
    <source>
        <dbReference type="Proteomes" id="UP001066276"/>
    </source>
</evidence>
<feature type="compositionally biased region" description="Low complexity" evidence="1">
    <location>
        <begin position="1"/>
        <end position="17"/>
    </location>
</feature>
<proteinExistence type="predicted"/>
<name>A0AAV7LZG4_PLEWA</name>
<sequence>MGDMDSSNGDSGANGDSSDYDDNVCGKFKVVLMVELLVVVKRERAIRWVLKISSDTGERVKRRQEIATAYSPYYARLYLPVAIATVGNLHELLAHI</sequence>
<dbReference type="EMBL" id="JANPWB010000014">
    <property type="protein sequence ID" value="KAJ1095749.1"/>
    <property type="molecule type" value="Genomic_DNA"/>
</dbReference>
<dbReference type="Proteomes" id="UP001066276">
    <property type="component" value="Chromosome 10"/>
</dbReference>
<protein>
    <submittedName>
        <fullName evidence="2">Uncharacterized protein</fullName>
    </submittedName>
</protein>